<gene>
    <name evidence="1" type="ORF">S03H2_54678</name>
</gene>
<protein>
    <submittedName>
        <fullName evidence="1">Uncharacterized protein</fullName>
    </submittedName>
</protein>
<reference evidence="1" key="1">
    <citation type="journal article" date="2014" name="Front. Microbiol.">
        <title>High frequency of phylogenetically diverse reductive dehalogenase-homologous genes in deep subseafloor sedimentary metagenomes.</title>
        <authorList>
            <person name="Kawai M."/>
            <person name="Futagami T."/>
            <person name="Toyoda A."/>
            <person name="Takaki Y."/>
            <person name="Nishi S."/>
            <person name="Hori S."/>
            <person name="Arai W."/>
            <person name="Tsubouchi T."/>
            <person name="Morono Y."/>
            <person name="Uchiyama I."/>
            <person name="Ito T."/>
            <person name="Fujiyama A."/>
            <person name="Inagaki F."/>
            <person name="Takami H."/>
        </authorList>
    </citation>
    <scope>NUCLEOTIDE SEQUENCE</scope>
    <source>
        <strain evidence="1">Expedition CK06-06</strain>
    </source>
</reference>
<dbReference type="EMBL" id="BARU01034871">
    <property type="protein sequence ID" value="GAH68602.1"/>
    <property type="molecule type" value="Genomic_DNA"/>
</dbReference>
<dbReference type="AlphaFoldDB" id="X1HGN0"/>
<evidence type="ECO:0000313" key="1">
    <source>
        <dbReference type="EMBL" id="GAH68602.1"/>
    </source>
</evidence>
<name>X1HGN0_9ZZZZ</name>
<comment type="caution">
    <text evidence="1">The sequence shown here is derived from an EMBL/GenBank/DDBJ whole genome shotgun (WGS) entry which is preliminary data.</text>
</comment>
<sequence length="46" mass="5342">MMMIIYTGDMIGPVPSEEGYRIIWILDSLKQDLDGQKRQSKIEKTI</sequence>
<accession>X1HGN0</accession>
<proteinExistence type="predicted"/>
<feature type="non-terminal residue" evidence="1">
    <location>
        <position position="46"/>
    </location>
</feature>
<organism evidence="1">
    <name type="scientific">marine sediment metagenome</name>
    <dbReference type="NCBI Taxonomy" id="412755"/>
    <lineage>
        <taxon>unclassified sequences</taxon>
        <taxon>metagenomes</taxon>
        <taxon>ecological metagenomes</taxon>
    </lineage>
</organism>